<protein>
    <recommendedName>
        <fullName evidence="1">HD domain-containing protein</fullName>
    </recommendedName>
</protein>
<evidence type="ECO:0000313" key="3">
    <source>
        <dbReference type="Proteomes" id="UP000265520"/>
    </source>
</evidence>
<dbReference type="Gene3D" id="1.10.3210.10">
    <property type="entry name" value="Hypothetical protein af1432"/>
    <property type="match status" value="1"/>
</dbReference>
<dbReference type="InterPro" id="IPR006674">
    <property type="entry name" value="HD_domain"/>
</dbReference>
<proteinExistence type="predicted"/>
<dbReference type="Proteomes" id="UP000265520">
    <property type="component" value="Unassembled WGS sequence"/>
</dbReference>
<evidence type="ECO:0000313" key="2">
    <source>
        <dbReference type="EMBL" id="MCH85222.1"/>
    </source>
</evidence>
<organism evidence="2 3">
    <name type="scientific">Trifolium medium</name>
    <dbReference type="NCBI Taxonomy" id="97028"/>
    <lineage>
        <taxon>Eukaryota</taxon>
        <taxon>Viridiplantae</taxon>
        <taxon>Streptophyta</taxon>
        <taxon>Embryophyta</taxon>
        <taxon>Tracheophyta</taxon>
        <taxon>Spermatophyta</taxon>
        <taxon>Magnoliopsida</taxon>
        <taxon>eudicotyledons</taxon>
        <taxon>Gunneridae</taxon>
        <taxon>Pentapetalae</taxon>
        <taxon>rosids</taxon>
        <taxon>fabids</taxon>
        <taxon>Fabales</taxon>
        <taxon>Fabaceae</taxon>
        <taxon>Papilionoideae</taxon>
        <taxon>50 kb inversion clade</taxon>
        <taxon>NPAAA clade</taxon>
        <taxon>Hologalegina</taxon>
        <taxon>IRL clade</taxon>
        <taxon>Trifolieae</taxon>
        <taxon>Trifolium</taxon>
    </lineage>
</organism>
<feature type="domain" description="HD" evidence="1">
    <location>
        <begin position="64"/>
        <end position="103"/>
    </location>
</feature>
<dbReference type="Pfam" id="PF13023">
    <property type="entry name" value="HD_3"/>
    <property type="match status" value="1"/>
</dbReference>
<name>A0A392MCJ0_9FABA</name>
<evidence type="ECO:0000259" key="1">
    <source>
        <dbReference type="Pfam" id="PF13023"/>
    </source>
</evidence>
<dbReference type="AlphaFoldDB" id="A0A392MCJ0"/>
<reference evidence="2 3" key="1">
    <citation type="journal article" date="2018" name="Front. Plant Sci.">
        <title>Red Clover (Trifolium pratense) and Zigzag Clover (T. medium) - A Picture of Genomic Similarities and Differences.</title>
        <authorList>
            <person name="Dluhosova J."/>
            <person name="Istvanek J."/>
            <person name="Nedelnik J."/>
            <person name="Repkova J."/>
        </authorList>
    </citation>
    <scope>NUCLEOTIDE SEQUENCE [LARGE SCALE GENOMIC DNA]</scope>
    <source>
        <strain evidence="3">cv. 10/8</strain>
        <tissue evidence="2">Leaf</tissue>
    </source>
</reference>
<sequence>MGLMALIAPDFPGVDRDNEVSSTLDRKVKVEYMVLNCGYGCLNRCSRCDCVALKPNVDDPPGSPHDPTRCVKMAIVHDIAEAVTCDCQFLQPKGTEFKSPMERMYDLVLTPE</sequence>
<comment type="caution">
    <text evidence="2">The sequence shown here is derived from an EMBL/GenBank/DDBJ whole genome shotgun (WGS) entry which is preliminary data.</text>
</comment>
<dbReference type="SUPFAM" id="SSF109604">
    <property type="entry name" value="HD-domain/PDEase-like"/>
    <property type="match status" value="1"/>
</dbReference>
<dbReference type="EMBL" id="LXQA010008106">
    <property type="protein sequence ID" value="MCH85222.1"/>
    <property type="molecule type" value="Genomic_DNA"/>
</dbReference>
<accession>A0A392MCJ0</accession>
<gene>
    <name evidence="2" type="ORF">A2U01_0006066</name>
</gene>
<keyword evidence="3" id="KW-1185">Reference proteome</keyword>